<dbReference type="EMBL" id="JXJN01000695">
    <property type="status" value="NOT_ANNOTATED_CDS"/>
    <property type="molecule type" value="Genomic_DNA"/>
</dbReference>
<name>A0A1B0AN28_9MUSC</name>
<sequence>MKLYSILIIALVGLALFADQGQTKGGLGKGKTVKAATKEGIKQGSNLIDERKQRRQIYGFKNLARQVEQSFGIITITLSAHT</sequence>
<feature type="chain" id="PRO_5008404007" evidence="1">
    <location>
        <begin position="24"/>
        <end position="82"/>
    </location>
</feature>
<evidence type="ECO:0000313" key="2">
    <source>
        <dbReference type="EnsemblMetazoa" id="GPPI002589-PA"/>
    </source>
</evidence>
<dbReference type="AlphaFoldDB" id="A0A1B0AN28"/>
<reference evidence="2" key="2">
    <citation type="submission" date="2020-05" db="UniProtKB">
        <authorList>
            <consortium name="EnsemblMetazoa"/>
        </authorList>
    </citation>
    <scope>IDENTIFICATION</scope>
    <source>
        <strain evidence="2">IAEA</strain>
    </source>
</reference>
<dbReference type="EnsemblMetazoa" id="GPPI002589-RA">
    <property type="protein sequence ID" value="GPPI002589-PA"/>
    <property type="gene ID" value="GPPI002589"/>
</dbReference>
<keyword evidence="3" id="KW-1185">Reference proteome</keyword>
<proteinExistence type="predicted"/>
<protein>
    <submittedName>
        <fullName evidence="2">Uncharacterized protein</fullName>
    </submittedName>
</protein>
<evidence type="ECO:0000256" key="1">
    <source>
        <dbReference type="SAM" id="SignalP"/>
    </source>
</evidence>
<dbReference type="Proteomes" id="UP000092460">
    <property type="component" value="Unassembled WGS sequence"/>
</dbReference>
<dbReference type="VEuPathDB" id="VectorBase:GPPI002589"/>
<organism evidence="2 3">
    <name type="scientific">Glossina palpalis gambiensis</name>
    <dbReference type="NCBI Taxonomy" id="67801"/>
    <lineage>
        <taxon>Eukaryota</taxon>
        <taxon>Metazoa</taxon>
        <taxon>Ecdysozoa</taxon>
        <taxon>Arthropoda</taxon>
        <taxon>Hexapoda</taxon>
        <taxon>Insecta</taxon>
        <taxon>Pterygota</taxon>
        <taxon>Neoptera</taxon>
        <taxon>Endopterygota</taxon>
        <taxon>Diptera</taxon>
        <taxon>Brachycera</taxon>
        <taxon>Muscomorpha</taxon>
        <taxon>Hippoboscoidea</taxon>
        <taxon>Glossinidae</taxon>
        <taxon>Glossina</taxon>
    </lineage>
</organism>
<accession>A0A1B0AN28</accession>
<feature type="signal peptide" evidence="1">
    <location>
        <begin position="1"/>
        <end position="23"/>
    </location>
</feature>
<reference evidence="3" key="1">
    <citation type="submission" date="2015-01" db="EMBL/GenBank/DDBJ databases">
        <authorList>
            <person name="Aksoy S."/>
            <person name="Warren W."/>
            <person name="Wilson R.K."/>
        </authorList>
    </citation>
    <scope>NUCLEOTIDE SEQUENCE [LARGE SCALE GENOMIC DNA]</scope>
    <source>
        <strain evidence="3">IAEA</strain>
    </source>
</reference>
<evidence type="ECO:0000313" key="3">
    <source>
        <dbReference type="Proteomes" id="UP000092460"/>
    </source>
</evidence>
<keyword evidence="1" id="KW-0732">Signal</keyword>